<keyword evidence="1" id="KW-0324">Glycolysis</keyword>
<dbReference type="Pfam" id="PF00300">
    <property type="entry name" value="His_Phos_1"/>
    <property type="match status" value="1"/>
</dbReference>
<accession>A0A895Y6C5</accession>
<dbReference type="SUPFAM" id="SSF53254">
    <property type="entry name" value="Phosphoglycerate mutase-like"/>
    <property type="match status" value="1"/>
</dbReference>
<reference evidence="8" key="1">
    <citation type="submission" date="2021-02" db="EMBL/GenBank/DDBJ databases">
        <title>Natrosporangium hydrolyticum gen. nov., sp. nov, a haloalkaliphilic actinobacterium from a soda solonchak soil.</title>
        <authorList>
            <person name="Sorokin D.Y."/>
            <person name="Khijniak T.V."/>
            <person name="Zakharycheva A.P."/>
            <person name="Boueva O.V."/>
            <person name="Ariskina E.V."/>
            <person name="Hahnke R.L."/>
            <person name="Bunk B."/>
            <person name="Sproer C."/>
            <person name="Schumann P."/>
            <person name="Evtushenko L.I."/>
            <person name="Kublanov I.V."/>
        </authorList>
    </citation>
    <scope>NUCLEOTIDE SEQUENCE</scope>
    <source>
        <strain evidence="8">DSM 106523</strain>
    </source>
</reference>
<dbReference type="RefSeq" id="WP_239675365.1">
    <property type="nucleotide sequence ID" value="NZ_CP070499.1"/>
</dbReference>
<dbReference type="PRINTS" id="PR00991">
    <property type="entry name" value="6PFRUCTKNASE"/>
</dbReference>
<feature type="active site" description="Tele-phosphohistidine intermediate" evidence="3">
    <location>
        <position position="178"/>
    </location>
</feature>
<dbReference type="Proteomes" id="UP000662857">
    <property type="component" value="Chromosome"/>
</dbReference>
<dbReference type="SMART" id="SM00855">
    <property type="entry name" value="PGAM"/>
    <property type="match status" value="1"/>
</dbReference>
<dbReference type="GO" id="GO:0005524">
    <property type="term" value="F:ATP binding"/>
    <property type="evidence" value="ECO:0007669"/>
    <property type="project" value="InterPro"/>
</dbReference>
<dbReference type="KEGG" id="nhy:JQS43_16825"/>
<dbReference type="PANTHER" id="PTHR48100">
    <property type="entry name" value="BROAD-SPECIFICITY PHOSPHATASE YOR283W-RELATED"/>
    <property type="match status" value="1"/>
</dbReference>
<dbReference type="InterPro" id="IPR050275">
    <property type="entry name" value="PGM_Phosphatase"/>
</dbReference>
<dbReference type="InterPro" id="IPR013078">
    <property type="entry name" value="His_Pase_superF_clade-1"/>
</dbReference>
<dbReference type="InterPro" id="IPR029033">
    <property type="entry name" value="His_PPase_superfam"/>
</dbReference>
<dbReference type="AlphaFoldDB" id="A0A895Y6C5"/>
<evidence type="ECO:0000256" key="4">
    <source>
        <dbReference type="PIRSR" id="PIRSR613078-1"/>
    </source>
</evidence>
<dbReference type="PANTHER" id="PTHR48100:SF1">
    <property type="entry name" value="HISTIDINE PHOSPHATASE FAMILY PROTEIN-RELATED"/>
    <property type="match status" value="1"/>
</dbReference>
<feature type="active site" description="Proton donor/acceptor; for phosphatase activity" evidence="3">
    <location>
        <position position="254"/>
    </location>
</feature>
<evidence type="ECO:0000256" key="1">
    <source>
        <dbReference type="ARBA" id="ARBA00023152"/>
    </source>
</evidence>
<dbReference type="InterPro" id="IPR012337">
    <property type="entry name" value="RNaseH-like_sf"/>
</dbReference>
<feature type="binding site" evidence="5">
    <location>
        <begin position="177"/>
        <end position="184"/>
    </location>
    <ligand>
        <name>substrate</name>
    </ligand>
</feature>
<sequence>MSRRVIVEADGGARGNPGPAGWGTVVRDAETGDVLAERSEAIGIATNNVAEYRGVIAGLAAAAELGAETVEARMDSKLVVEQMTGRWRIKNPGLRPLAAEAAALVRRFDNVDWRWVPRERNRDADRLANQAMDAAARGDTGPPAAAAASGPPEAAAPRLRGAWEAPDTAPLRLLLTRHGETELNLQHRYSGRHDVALTDRGQAQAQALAARIAQSLPQLDAVVSSPLQRCTGTAEAIAAATGDPPVTVDPDLIECDFGDWEGRTFQEVRDEWPDQLDAWHRSPAVAAPGGESLDQVDTRVRRAVVALRQAYPEGGTVAVVSHVWPVKLMLRDALGAGDTFLQRLLLAAAGLSVVDTYPDGTVAVHVINDTSHLDSPEWSTR</sequence>
<evidence type="ECO:0000313" key="8">
    <source>
        <dbReference type="EMBL" id="QSB13284.1"/>
    </source>
</evidence>
<dbReference type="PROSITE" id="PS50879">
    <property type="entry name" value="RNASE_H_1"/>
    <property type="match status" value="1"/>
</dbReference>
<keyword evidence="2" id="KW-0413">Isomerase</keyword>
<evidence type="ECO:0000256" key="3">
    <source>
        <dbReference type="PIRSR" id="PIRSR036922-1"/>
    </source>
</evidence>
<dbReference type="InterPro" id="IPR036397">
    <property type="entry name" value="RNaseH_sf"/>
</dbReference>
<dbReference type="NCBIfam" id="NF005567">
    <property type="entry name" value="PRK07238.1"/>
    <property type="match status" value="1"/>
</dbReference>
<dbReference type="PROSITE" id="PS00175">
    <property type="entry name" value="PG_MUTASE"/>
    <property type="match status" value="1"/>
</dbReference>
<feature type="region of interest" description="Disordered" evidence="6">
    <location>
        <begin position="134"/>
        <end position="156"/>
    </location>
</feature>
<evidence type="ECO:0000256" key="6">
    <source>
        <dbReference type="SAM" id="MobiDB-lite"/>
    </source>
</evidence>
<evidence type="ECO:0000259" key="7">
    <source>
        <dbReference type="PROSITE" id="PS50879"/>
    </source>
</evidence>
<name>A0A895Y6C5_9ACTN</name>
<feature type="active site" description="Proton donor/acceptor" evidence="4">
    <location>
        <position position="254"/>
    </location>
</feature>
<dbReference type="InterPro" id="IPR002156">
    <property type="entry name" value="RNaseH_domain"/>
</dbReference>
<keyword evidence="9" id="KW-1185">Reference proteome</keyword>
<gene>
    <name evidence="8" type="ORF">JQS43_16825</name>
</gene>
<organism evidence="8 9">
    <name type="scientific">Natronosporangium hydrolyticum</name>
    <dbReference type="NCBI Taxonomy" id="2811111"/>
    <lineage>
        <taxon>Bacteria</taxon>
        <taxon>Bacillati</taxon>
        <taxon>Actinomycetota</taxon>
        <taxon>Actinomycetes</taxon>
        <taxon>Micromonosporales</taxon>
        <taxon>Micromonosporaceae</taxon>
        <taxon>Natronosporangium</taxon>
    </lineage>
</organism>
<feature type="domain" description="RNase H type-1" evidence="7">
    <location>
        <begin position="1"/>
        <end position="141"/>
    </location>
</feature>
<dbReference type="GO" id="GO:0004523">
    <property type="term" value="F:RNA-DNA hybrid ribonuclease activity"/>
    <property type="evidence" value="ECO:0007669"/>
    <property type="project" value="InterPro"/>
</dbReference>
<dbReference type="EMBL" id="CP070499">
    <property type="protein sequence ID" value="QSB13284.1"/>
    <property type="molecule type" value="Genomic_DNA"/>
</dbReference>
<dbReference type="SUPFAM" id="SSF53098">
    <property type="entry name" value="Ribonuclease H-like"/>
    <property type="match status" value="1"/>
</dbReference>
<evidence type="ECO:0000256" key="2">
    <source>
        <dbReference type="ARBA" id="ARBA00023235"/>
    </source>
</evidence>
<dbReference type="InterPro" id="IPR003094">
    <property type="entry name" value="6Pfruct_kin"/>
</dbReference>
<dbReference type="Pfam" id="PF13456">
    <property type="entry name" value="RVT_3"/>
    <property type="match status" value="1"/>
</dbReference>
<dbReference type="GO" id="GO:0016791">
    <property type="term" value="F:phosphatase activity"/>
    <property type="evidence" value="ECO:0007669"/>
    <property type="project" value="TreeGrafter"/>
</dbReference>
<protein>
    <submittedName>
        <fullName evidence="8">Bifunctional RNase H/acid phosphatase</fullName>
    </submittedName>
</protein>
<dbReference type="InterPro" id="IPR001345">
    <property type="entry name" value="PG/BPGM_mutase_AS"/>
</dbReference>
<dbReference type="PIRSF" id="PIRSF036922">
    <property type="entry name" value="RNaseH_PGAM"/>
    <property type="match status" value="1"/>
</dbReference>
<dbReference type="Gene3D" id="3.40.50.1240">
    <property type="entry name" value="Phosphoglycerate mutase-like"/>
    <property type="match status" value="1"/>
</dbReference>
<dbReference type="GO" id="GO:0005737">
    <property type="term" value="C:cytoplasm"/>
    <property type="evidence" value="ECO:0007669"/>
    <property type="project" value="TreeGrafter"/>
</dbReference>
<dbReference type="GO" id="GO:0006003">
    <property type="term" value="P:fructose 2,6-bisphosphate metabolic process"/>
    <property type="evidence" value="ECO:0007669"/>
    <property type="project" value="InterPro"/>
</dbReference>
<proteinExistence type="predicted"/>
<dbReference type="GO" id="GO:0003676">
    <property type="term" value="F:nucleic acid binding"/>
    <property type="evidence" value="ECO:0007669"/>
    <property type="project" value="InterPro"/>
</dbReference>
<dbReference type="Gene3D" id="3.30.420.10">
    <property type="entry name" value="Ribonuclease H-like superfamily/Ribonuclease H"/>
    <property type="match status" value="1"/>
</dbReference>
<evidence type="ECO:0000313" key="9">
    <source>
        <dbReference type="Proteomes" id="UP000662857"/>
    </source>
</evidence>
<evidence type="ECO:0000256" key="5">
    <source>
        <dbReference type="PIRSR" id="PIRSR613078-2"/>
    </source>
</evidence>
<dbReference type="CDD" id="cd07067">
    <property type="entry name" value="HP_PGM_like"/>
    <property type="match status" value="1"/>
</dbReference>
<dbReference type="CDD" id="cd09279">
    <property type="entry name" value="RNase_HI_like"/>
    <property type="match status" value="1"/>
</dbReference>
<feature type="binding site" evidence="5">
    <location>
        <position position="229"/>
    </location>
    <ligand>
        <name>substrate</name>
    </ligand>
</feature>
<dbReference type="InterPro" id="IPR014636">
    <property type="entry name" value="RNaseH/PGlycerate_mutase"/>
</dbReference>